<reference evidence="2 3" key="1">
    <citation type="submission" date="2023-11" db="EMBL/GenBank/DDBJ databases">
        <title>Dfirmibasis_genome.</title>
        <authorList>
            <person name="Edelbroek B."/>
            <person name="Kjellin J."/>
            <person name="Jerlstrom-Hultqvist J."/>
            <person name="Soderbom F."/>
        </authorList>
    </citation>
    <scope>NUCLEOTIDE SEQUENCE [LARGE SCALE GENOMIC DNA]</scope>
    <source>
        <strain evidence="2 3">TNS-C-14</strain>
    </source>
</reference>
<proteinExistence type="predicted"/>
<gene>
    <name evidence="2" type="ORF">RB653_001047</name>
</gene>
<evidence type="ECO:0008006" key="4">
    <source>
        <dbReference type="Google" id="ProtNLM"/>
    </source>
</evidence>
<keyword evidence="3" id="KW-1185">Reference proteome</keyword>
<dbReference type="InterPro" id="IPR008615">
    <property type="entry name" value="FNIP"/>
</dbReference>
<dbReference type="AlphaFoldDB" id="A0AAN7U3P6"/>
<dbReference type="PANTHER" id="PTHR32134:SF183">
    <property type="entry name" value="FNIP REPEAT-CONTAINING PROTEIN-RELATED"/>
    <property type="match status" value="1"/>
</dbReference>
<sequence>MGDILDNSTLFFKIFRNIFLKEEIFKHVKLYRKYRSNTIFKDSIKYRLFKFKEYLSTMEYSFSEHYKIPDVDTLTIGNNFWGNNKQIQSVPKRFIPSSVTNLTISKPYDERSNIDPKESLCNFIPPSVTKLNLLKYKNPLKVGDFHKTLESLSIVLYKTEKLENNCLPNGLKDLNIYGFQSVTFSTNLLPFSLTTIKVNGINLSSMDFRHLVHLKYISVETFNGDLEKGYFSEGLESLLIFVKNDFLIRVGSLPKSLKKLFISEYKKSIEQGILPDGLQSLNICGECEKDFEIGALPSSITYLDFGPYSKFLRKIKVGVLPLSLSSFHIPNYPFEIEEGLLPKEILSLTLPNNFNQIIKNSLLPNRLIHIDFGKIFNSIIPPYTLPETLKSIRFGECFNQEIYPGTLPNSIDFIVFTSGFNKPIRKDCWPKSLQDLDLGNSFESDIEPYSLPSSLKNLIINGPFNKIFEPNTLPLNLISLKLPQPYTKEIHANLPNLKHLLIGTTSHYEYFLKRDIKDYDDLELLSILKF</sequence>
<organism evidence="2 3">
    <name type="scientific">Dictyostelium firmibasis</name>
    <dbReference type="NCBI Taxonomy" id="79012"/>
    <lineage>
        <taxon>Eukaryota</taxon>
        <taxon>Amoebozoa</taxon>
        <taxon>Evosea</taxon>
        <taxon>Eumycetozoa</taxon>
        <taxon>Dictyostelia</taxon>
        <taxon>Dictyosteliales</taxon>
        <taxon>Dictyosteliaceae</taxon>
        <taxon>Dictyostelium</taxon>
    </lineage>
</organism>
<dbReference type="PANTHER" id="PTHR32134">
    <property type="entry name" value="FNIP REPEAT-CONTAINING PROTEIN"/>
    <property type="match status" value="1"/>
</dbReference>
<accession>A0AAN7U3P6</accession>
<protein>
    <recommendedName>
        <fullName evidence="4">FNIP repeat-containing protein</fullName>
    </recommendedName>
</protein>
<dbReference type="Proteomes" id="UP001344447">
    <property type="component" value="Unassembled WGS sequence"/>
</dbReference>
<dbReference type="Pfam" id="PF05725">
    <property type="entry name" value="FNIP"/>
    <property type="match status" value="3"/>
</dbReference>
<evidence type="ECO:0000313" key="3">
    <source>
        <dbReference type="Proteomes" id="UP001344447"/>
    </source>
</evidence>
<evidence type="ECO:0000313" key="2">
    <source>
        <dbReference type="EMBL" id="KAK5581020.1"/>
    </source>
</evidence>
<dbReference type="InterPro" id="IPR051251">
    <property type="entry name" value="STK_FNIP-Repeat"/>
</dbReference>
<evidence type="ECO:0000256" key="1">
    <source>
        <dbReference type="ARBA" id="ARBA00022737"/>
    </source>
</evidence>
<keyword evidence="1" id="KW-0677">Repeat</keyword>
<comment type="caution">
    <text evidence="2">The sequence shown here is derived from an EMBL/GenBank/DDBJ whole genome shotgun (WGS) entry which is preliminary data.</text>
</comment>
<name>A0AAN7U3P6_9MYCE</name>
<dbReference type="EMBL" id="JAVFKY010000002">
    <property type="protein sequence ID" value="KAK5581020.1"/>
    <property type="molecule type" value="Genomic_DNA"/>
</dbReference>